<accession>A0ABU0NGW0</accession>
<name>A0ABU0NGW0_STRRH</name>
<sequence>MDCVPAAMASAASPTLAGPEGMTEPGGVGMGKNPAGPAGSSAAIIRLRRSPSSSLSMIWPGAHLEAAIWASSAVGKWSAITSWVVMRCSLLALGSP</sequence>
<reference evidence="2 3" key="1">
    <citation type="submission" date="2023-07" db="EMBL/GenBank/DDBJ databases">
        <title>Comparative genomics of wheat-associated soil bacteria to identify genetic determinants of phenazine resistance.</title>
        <authorList>
            <person name="Mouncey N."/>
        </authorList>
    </citation>
    <scope>NUCLEOTIDE SEQUENCE [LARGE SCALE GENOMIC DNA]</scope>
    <source>
        <strain evidence="2 3">B2I6</strain>
    </source>
</reference>
<evidence type="ECO:0000256" key="1">
    <source>
        <dbReference type="SAM" id="MobiDB-lite"/>
    </source>
</evidence>
<protein>
    <submittedName>
        <fullName evidence="2">Uncharacterized protein</fullName>
    </submittedName>
</protein>
<keyword evidence="3" id="KW-1185">Reference proteome</keyword>
<gene>
    <name evidence="2" type="ORF">QF030_000231</name>
</gene>
<evidence type="ECO:0000313" key="3">
    <source>
        <dbReference type="Proteomes" id="UP001230654"/>
    </source>
</evidence>
<dbReference type="Proteomes" id="UP001230654">
    <property type="component" value="Unassembled WGS sequence"/>
</dbReference>
<proteinExistence type="predicted"/>
<feature type="region of interest" description="Disordered" evidence="1">
    <location>
        <begin position="1"/>
        <end position="39"/>
    </location>
</feature>
<comment type="caution">
    <text evidence="2">The sequence shown here is derived from an EMBL/GenBank/DDBJ whole genome shotgun (WGS) entry which is preliminary data.</text>
</comment>
<dbReference type="EMBL" id="JAUSWV010000001">
    <property type="protein sequence ID" value="MDQ0578053.1"/>
    <property type="molecule type" value="Genomic_DNA"/>
</dbReference>
<organism evidence="2 3">
    <name type="scientific">Streptomyces rishiriensis</name>
    <dbReference type="NCBI Taxonomy" id="68264"/>
    <lineage>
        <taxon>Bacteria</taxon>
        <taxon>Bacillati</taxon>
        <taxon>Actinomycetota</taxon>
        <taxon>Actinomycetes</taxon>
        <taxon>Kitasatosporales</taxon>
        <taxon>Streptomycetaceae</taxon>
        <taxon>Streptomyces</taxon>
    </lineage>
</organism>
<evidence type="ECO:0000313" key="2">
    <source>
        <dbReference type="EMBL" id="MDQ0578053.1"/>
    </source>
</evidence>
<feature type="compositionally biased region" description="Low complexity" evidence="1">
    <location>
        <begin position="1"/>
        <end position="14"/>
    </location>
</feature>